<dbReference type="InterPro" id="IPR011079">
    <property type="entry name" value="Ala_racemase_C"/>
</dbReference>
<dbReference type="Pfam" id="PF00842">
    <property type="entry name" value="Ala_racemase_C"/>
    <property type="match status" value="1"/>
</dbReference>
<evidence type="ECO:0000313" key="7">
    <source>
        <dbReference type="EMBL" id="MEO9247733.1"/>
    </source>
</evidence>
<dbReference type="HAMAP" id="MF_01201">
    <property type="entry name" value="Ala_racemase"/>
    <property type="match status" value="1"/>
</dbReference>
<dbReference type="PRINTS" id="PR00992">
    <property type="entry name" value="ALARACEMASE"/>
</dbReference>
<dbReference type="Gene3D" id="3.20.20.10">
    <property type="entry name" value="Alanine racemase"/>
    <property type="match status" value="1"/>
</dbReference>
<feature type="active site" description="Proton acceptor; specific for L-alanine" evidence="4">
    <location>
        <position position="306"/>
    </location>
</feature>
<dbReference type="CDD" id="cd00430">
    <property type="entry name" value="PLPDE_III_AR"/>
    <property type="match status" value="1"/>
</dbReference>
<dbReference type="SMART" id="SM01005">
    <property type="entry name" value="Ala_racemase_C"/>
    <property type="match status" value="1"/>
</dbReference>
<evidence type="ECO:0000256" key="5">
    <source>
        <dbReference type="SAM" id="MobiDB-lite"/>
    </source>
</evidence>
<dbReference type="SUPFAM" id="SSF51419">
    <property type="entry name" value="PLP-binding barrel"/>
    <property type="match status" value="1"/>
</dbReference>
<dbReference type="NCBIfam" id="TIGR00492">
    <property type="entry name" value="alr"/>
    <property type="match status" value="1"/>
</dbReference>
<dbReference type="EMBL" id="JBDXMX010000003">
    <property type="protein sequence ID" value="MEO9247733.1"/>
    <property type="molecule type" value="Genomic_DNA"/>
</dbReference>
<feature type="compositionally biased region" description="Low complexity" evidence="5">
    <location>
        <begin position="23"/>
        <end position="34"/>
    </location>
</feature>
<dbReference type="PROSITE" id="PS00395">
    <property type="entry name" value="ALANINE_RACEMASE"/>
    <property type="match status" value="1"/>
</dbReference>
<sequence>MSADHVTDPRADHQPGFRGNPRPGHTPTGSSSTTAALKRTGPAERAAVVDLAAIRHNVAALRSWVQPAALMAVVKADGYGHGAVPVARAALDAGATWLGLAHVSEALELREAGISAPMLAWLHTRDTPFGRAVEENIDLGASGWELEPIAAAAQRLERPARVHLKIDTGLGRNGCTREDWPQVVAHAAELQESGLIRVVGIFSHLAVADEEEREAETDEQLELFHAAVETARAGGLNPDVRHIANTPGILDRPDSHLDLVRAGLGIYGLTPFTDRPAADFDLRPAMSVTTTVAQNKAVAADHGVSYGYRYRTAAATRLALIPLGYGDGVPRAALDAPVSIGGRRYEVAGRIAMDQFVVDLGTEDPAVAPVGAAVELFGPKSGITADEWASAAGTINYELVTRIGSRVPRIHVDTQPGEDTGAPTGPGL</sequence>
<feature type="modified residue" description="N6-(pyridoxal phosphate)lysine" evidence="4">
    <location>
        <position position="75"/>
    </location>
</feature>
<keyword evidence="8" id="KW-1185">Reference proteome</keyword>
<comment type="catalytic activity">
    <reaction evidence="4">
        <text>L-alanine = D-alanine</text>
        <dbReference type="Rhea" id="RHEA:20249"/>
        <dbReference type="ChEBI" id="CHEBI:57416"/>
        <dbReference type="ChEBI" id="CHEBI:57972"/>
        <dbReference type="EC" id="5.1.1.1"/>
    </reaction>
</comment>
<proteinExistence type="inferred from homology"/>
<dbReference type="Proteomes" id="UP001484097">
    <property type="component" value="Unassembled WGS sequence"/>
</dbReference>
<dbReference type="RefSeq" id="WP_347920393.1">
    <property type="nucleotide sequence ID" value="NZ_JBDXMX010000003.1"/>
</dbReference>
<comment type="similarity">
    <text evidence="4">Belongs to the alanine racemase family.</text>
</comment>
<accession>A0ABV0IIB8</accession>
<name>A0ABV0IIB8_9MICC</name>
<dbReference type="PANTHER" id="PTHR30511">
    <property type="entry name" value="ALANINE RACEMASE"/>
    <property type="match status" value="1"/>
</dbReference>
<dbReference type="InterPro" id="IPR020622">
    <property type="entry name" value="Ala_racemase_pyridoxalP-BS"/>
</dbReference>
<evidence type="ECO:0000256" key="4">
    <source>
        <dbReference type="HAMAP-Rule" id="MF_01201"/>
    </source>
</evidence>
<gene>
    <name evidence="7" type="primary">alr</name>
    <name evidence="7" type="ORF">ABDK96_08585</name>
</gene>
<dbReference type="EC" id="5.1.1.1" evidence="4"/>
<dbReference type="InterPro" id="IPR000821">
    <property type="entry name" value="Ala_racemase"/>
</dbReference>
<feature type="region of interest" description="Disordered" evidence="5">
    <location>
        <begin position="1"/>
        <end position="41"/>
    </location>
</feature>
<feature type="binding site" evidence="4">
    <location>
        <position position="172"/>
    </location>
    <ligand>
        <name>substrate</name>
    </ligand>
</feature>
<evidence type="ECO:0000259" key="6">
    <source>
        <dbReference type="SMART" id="SM01005"/>
    </source>
</evidence>
<dbReference type="SUPFAM" id="SSF50621">
    <property type="entry name" value="Alanine racemase C-terminal domain-like"/>
    <property type="match status" value="1"/>
</dbReference>
<feature type="binding site" evidence="4">
    <location>
        <position position="353"/>
    </location>
    <ligand>
        <name>substrate</name>
    </ligand>
</feature>
<reference evidence="7 8" key="1">
    <citation type="submission" date="2024-05" db="EMBL/GenBank/DDBJ databases">
        <authorList>
            <person name="Yi C."/>
        </authorList>
    </citation>
    <scope>NUCLEOTIDE SEQUENCE [LARGE SCALE GENOMIC DNA]</scope>
    <source>
        <strain evidence="7 8">XS13</strain>
    </source>
</reference>
<protein>
    <recommendedName>
        <fullName evidence="4">Alanine racemase</fullName>
        <ecNumber evidence="4">5.1.1.1</ecNumber>
    </recommendedName>
</protein>
<comment type="cofactor">
    <cofactor evidence="1 4">
        <name>pyridoxal 5'-phosphate</name>
        <dbReference type="ChEBI" id="CHEBI:597326"/>
    </cofactor>
</comment>
<evidence type="ECO:0000256" key="3">
    <source>
        <dbReference type="ARBA" id="ARBA00023235"/>
    </source>
</evidence>
<dbReference type="Pfam" id="PF01168">
    <property type="entry name" value="Ala_racemase_N"/>
    <property type="match status" value="1"/>
</dbReference>
<dbReference type="GO" id="GO:0008784">
    <property type="term" value="F:alanine racemase activity"/>
    <property type="evidence" value="ECO:0007669"/>
    <property type="project" value="UniProtKB-EC"/>
</dbReference>
<dbReference type="PANTHER" id="PTHR30511:SF0">
    <property type="entry name" value="ALANINE RACEMASE, CATABOLIC-RELATED"/>
    <property type="match status" value="1"/>
</dbReference>
<organism evidence="7 8">
    <name type="scientific">Citricoccus nitrophenolicus</name>
    <dbReference type="NCBI Taxonomy" id="863575"/>
    <lineage>
        <taxon>Bacteria</taxon>
        <taxon>Bacillati</taxon>
        <taxon>Actinomycetota</taxon>
        <taxon>Actinomycetes</taxon>
        <taxon>Micrococcales</taxon>
        <taxon>Micrococcaceae</taxon>
        <taxon>Citricoccus</taxon>
    </lineage>
</organism>
<comment type="caution">
    <text evidence="7">The sequence shown here is derived from an EMBL/GenBank/DDBJ whole genome shotgun (WGS) entry which is preliminary data.</text>
</comment>
<evidence type="ECO:0000313" key="8">
    <source>
        <dbReference type="Proteomes" id="UP001484097"/>
    </source>
</evidence>
<keyword evidence="3 4" id="KW-0413">Isomerase</keyword>
<comment type="pathway">
    <text evidence="4">Amino-acid biosynthesis; D-alanine biosynthesis; D-alanine from L-alanine: step 1/1.</text>
</comment>
<evidence type="ECO:0000256" key="1">
    <source>
        <dbReference type="ARBA" id="ARBA00001933"/>
    </source>
</evidence>
<keyword evidence="2 4" id="KW-0663">Pyridoxal phosphate</keyword>
<feature type="domain" description="Alanine racemase C-terminal" evidence="6">
    <location>
        <begin position="285"/>
        <end position="412"/>
    </location>
</feature>
<dbReference type="InterPro" id="IPR001608">
    <property type="entry name" value="Ala_racemase_N"/>
</dbReference>
<feature type="compositionally biased region" description="Basic and acidic residues" evidence="5">
    <location>
        <begin position="1"/>
        <end position="15"/>
    </location>
</feature>
<evidence type="ECO:0000256" key="2">
    <source>
        <dbReference type="ARBA" id="ARBA00022898"/>
    </source>
</evidence>
<dbReference type="InterPro" id="IPR029066">
    <property type="entry name" value="PLP-binding_barrel"/>
</dbReference>
<feature type="active site" description="Proton acceptor; specific for D-alanine" evidence="4">
    <location>
        <position position="75"/>
    </location>
</feature>
<dbReference type="InterPro" id="IPR009006">
    <property type="entry name" value="Ala_racemase/Decarboxylase_C"/>
</dbReference>
<dbReference type="Gene3D" id="2.40.37.10">
    <property type="entry name" value="Lyase, Ornithine Decarboxylase, Chain A, domain 1"/>
    <property type="match status" value="1"/>
</dbReference>
<comment type="function">
    <text evidence="4">Catalyzes the interconversion of L-alanine and D-alanine. May also act on other amino acids.</text>
</comment>